<protein>
    <submittedName>
        <fullName evidence="2">Uncharacterized protein</fullName>
    </submittedName>
</protein>
<keyword evidence="3" id="KW-1185">Reference proteome</keyword>
<dbReference type="AlphaFoldDB" id="A0ABD0KAV2"/>
<name>A0ABD0KAV2_9CAEN</name>
<sequence length="102" mass="11541">VAESLAPRVLRDKRRQTSPPPFTHISAIQHRTHVLHPSERVKGRATDQRDCNHNHPTESCTPKNRSFHASKQITRNSLPASVDMRTWMASAVALLLGYCLCF</sequence>
<evidence type="ECO:0000313" key="2">
    <source>
        <dbReference type="EMBL" id="KAK7484254.1"/>
    </source>
</evidence>
<dbReference type="EMBL" id="JACVVK020000213">
    <property type="protein sequence ID" value="KAK7484254.1"/>
    <property type="molecule type" value="Genomic_DNA"/>
</dbReference>
<accession>A0ABD0KAV2</accession>
<feature type="non-terminal residue" evidence="2">
    <location>
        <position position="102"/>
    </location>
</feature>
<evidence type="ECO:0000256" key="1">
    <source>
        <dbReference type="SAM" id="MobiDB-lite"/>
    </source>
</evidence>
<proteinExistence type="predicted"/>
<gene>
    <name evidence="2" type="ORF">BaRGS_00024503</name>
</gene>
<dbReference type="Proteomes" id="UP001519460">
    <property type="component" value="Unassembled WGS sequence"/>
</dbReference>
<comment type="caution">
    <text evidence="2">The sequence shown here is derived from an EMBL/GenBank/DDBJ whole genome shotgun (WGS) entry which is preliminary data.</text>
</comment>
<feature type="region of interest" description="Disordered" evidence="1">
    <location>
        <begin position="1"/>
        <end position="23"/>
    </location>
</feature>
<feature type="compositionally biased region" description="Polar residues" evidence="1">
    <location>
        <begin position="57"/>
        <end position="71"/>
    </location>
</feature>
<feature type="compositionally biased region" description="Basic and acidic residues" evidence="1">
    <location>
        <begin position="43"/>
        <end position="56"/>
    </location>
</feature>
<feature type="region of interest" description="Disordered" evidence="1">
    <location>
        <begin position="43"/>
        <end position="71"/>
    </location>
</feature>
<reference evidence="2 3" key="1">
    <citation type="journal article" date="2023" name="Sci. Data">
        <title>Genome assembly of the Korean intertidal mud-creeper Batillaria attramentaria.</title>
        <authorList>
            <person name="Patra A.K."/>
            <person name="Ho P.T."/>
            <person name="Jun S."/>
            <person name="Lee S.J."/>
            <person name="Kim Y."/>
            <person name="Won Y.J."/>
        </authorList>
    </citation>
    <scope>NUCLEOTIDE SEQUENCE [LARGE SCALE GENOMIC DNA]</scope>
    <source>
        <strain evidence="2">Wonlab-2016</strain>
    </source>
</reference>
<feature type="non-terminal residue" evidence="2">
    <location>
        <position position="1"/>
    </location>
</feature>
<evidence type="ECO:0000313" key="3">
    <source>
        <dbReference type="Proteomes" id="UP001519460"/>
    </source>
</evidence>
<organism evidence="2 3">
    <name type="scientific">Batillaria attramentaria</name>
    <dbReference type="NCBI Taxonomy" id="370345"/>
    <lineage>
        <taxon>Eukaryota</taxon>
        <taxon>Metazoa</taxon>
        <taxon>Spiralia</taxon>
        <taxon>Lophotrochozoa</taxon>
        <taxon>Mollusca</taxon>
        <taxon>Gastropoda</taxon>
        <taxon>Caenogastropoda</taxon>
        <taxon>Sorbeoconcha</taxon>
        <taxon>Cerithioidea</taxon>
        <taxon>Batillariidae</taxon>
        <taxon>Batillaria</taxon>
    </lineage>
</organism>